<dbReference type="Proteomes" id="UP000270094">
    <property type="component" value="Unassembled WGS sequence"/>
</dbReference>
<dbReference type="AlphaFoldDB" id="A0A3P7LPM4"/>
<gene>
    <name evidence="1" type="ORF">SVUK_LOCUS16080</name>
</gene>
<evidence type="ECO:0000313" key="1">
    <source>
        <dbReference type="EMBL" id="VDM81082.1"/>
    </source>
</evidence>
<organism evidence="1 2">
    <name type="scientific">Strongylus vulgaris</name>
    <name type="common">Blood worm</name>
    <dbReference type="NCBI Taxonomy" id="40348"/>
    <lineage>
        <taxon>Eukaryota</taxon>
        <taxon>Metazoa</taxon>
        <taxon>Ecdysozoa</taxon>
        <taxon>Nematoda</taxon>
        <taxon>Chromadorea</taxon>
        <taxon>Rhabditida</taxon>
        <taxon>Rhabditina</taxon>
        <taxon>Rhabditomorpha</taxon>
        <taxon>Strongyloidea</taxon>
        <taxon>Strongylidae</taxon>
        <taxon>Strongylus</taxon>
    </lineage>
</organism>
<name>A0A3P7LPM4_STRVU</name>
<protein>
    <submittedName>
        <fullName evidence="1">Uncharacterized protein</fullName>
    </submittedName>
</protein>
<sequence>MIDDNGRMLLFSQSDMQIIVMEARTYLEFYNLTEFPQRAFVILSARDGGNILRDEYVDEVLRFDRLMTNSLSDRVEMPERSCYPLCQLNRPFHMVLVSLT</sequence>
<dbReference type="EMBL" id="UYYB01111348">
    <property type="protein sequence ID" value="VDM81082.1"/>
    <property type="molecule type" value="Genomic_DNA"/>
</dbReference>
<evidence type="ECO:0000313" key="2">
    <source>
        <dbReference type="Proteomes" id="UP000270094"/>
    </source>
</evidence>
<proteinExistence type="predicted"/>
<reference evidence="1 2" key="1">
    <citation type="submission" date="2018-11" db="EMBL/GenBank/DDBJ databases">
        <authorList>
            <consortium name="Pathogen Informatics"/>
        </authorList>
    </citation>
    <scope>NUCLEOTIDE SEQUENCE [LARGE SCALE GENOMIC DNA]</scope>
</reference>
<accession>A0A3P7LPM4</accession>
<dbReference type="OrthoDB" id="6510177at2759"/>
<keyword evidence="2" id="KW-1185">Reference proteome</keyword>